<dbReference type="CDD" id="cd07377">
    <property type="entry name" value="WHTH_GntR"/>
    <property type="match status" value="1"/>
</dbReference>
<dbReference type="InterPro" id="IPR011663">
    <property type="entry name" value="UTRA"/>
</dbReference>
<keyword evidence="6" id="KW-1185">Reference proteome</keyword>
<comment type="caution">
    <text evidence="5">The sequence shown here is derived from an EMBL/GenBank/DDBJ whole genome shotgun (WGS) entry which is preliminary data.</text>
</comment>
<evidence type="ECO:0000256" key="1">
    <source>
        <dbReference type="ARBA" id="ARBA00023015"/>
    </source>
</evidence>
<dbReference type="SMART" id="SM00866">
    <property type="entry name" value="UTRA"/>
    <property type="match status" value="1"/>
</dbReference>
<dbReference type="EMBL" id="SOBH01000002">
    <property type="protein sequence ID" value="TDT75381.1"/>
    <property type="molecule type" value="Genomic_DNA"/>
</dbReference>
<protein>
    <submittedName>
        <fullName evidence="5">GntR family transcriptional regulator</fullName>
    </submittedName>
</protein>
<dbReference type="GO" id="GO:0003700">
    <property type="term" value="F:DNA-binding transcription factor activity"/>
    <property type="evidence" value="ECO:0007669"/>
    <property type="project" value="InterPro"/>
</dbReference>
<proteinExistence type="predicted"/>
<name>A0A4R7LLR6_9RHOB</name>
<evidence type="ECO:0000256" key="3">
    <source>
        <dbReference type="ARBA" id="ARBA00023163"/>
    </source>
</evidence>
<dbReference type="PANTHER" id="PTHR44846">
    <property type="entry name" value="MANNOSYL-D-GLYCERATE TRANSPORT/METABOLISM SYSTEM REPRESSOR MNGR-RELATED"/>
    <property type="match status" value="1"/>
</dbReference>
<evidence type="ECO:0000313" key="5">
    <source>
        <dbReference type="EMBL" id="TDT75381.1"/>
    </source>
</evidence>
<dbReference type="Gene3D" id="1.10.10.10">
    <property type="entry name" value="Winged helix-like DNA-binding domain superfamily/Winged helix DNA-binding domain"/>
    <property type="match status" value="1"/>
</dbReference>
<dbReference type="InterPro" id="IPR050679">
    <property type="entry name" value="Bact_HTH_transcr_reg"/>
</dbReference>
<evidence type="ECO:0000259" key="4">
    <source>
        <dbReference type="PROSITE" id="PS50949"/>
    </source>
</evidence>
<dbReference type="GO" id="GO:0045892">
    <property type="term" value="P:negative regulation of DNA-templated transcription"/>
    <property type="evidence" value="ECO:0007669"/>
    <property type="project" value="TreeGrafter"/>
</dbReference>
<dbReference type="PRINTS" id="PR00035">
    <property type="entry name" value="HTHGNTR"/>
</dbReference>
<dbReference type="InterPro" id="IPR036388">
    <property type="entry name" value="WH-like_DNA-bd_sf"/>
</dbReference>
<accession>A0A4R7LLR6</accession>
<dbReference type="InterPro" id="IPR028978">
    <property type="entry name" value="Chorismate_lyase_/UTRA_dom_sf"/>
</dbReference>
<evidence type="ECO:0000256" key="2">
    <source>
        <dbReference type="ARBA" id="ARBA00023125"/>
    </source>
</evidence>
<reference evidence="5 6" key="1">
    <citation type="submission" date="2019-03" db="EMBL/GenBank/DDBJ databases">
        <title>Genomic Encyclopedia of Archaeal and Bacterial Type Strains, Phase II (KMG-II): from individual species to whole genera.</title>
        <authorList>
            <person name="Goeker M."/>
        </authorList>
    </citation>
    <scope>NUCLEOTIDE SEQUENCE [LARGE SCALE GENOMIC DNA]</scope>
    <source>
        <strain evidence="5 6">DSM 29467</strain>
    </source>
</reference>
<sequence length="252" mass="27556">MTIAAFLTPDKWLLPDGGPRYVQLRQRLSEGVDQGLLKAGSPLPPEREIAAITELSRVTVRKAIQALAKDGIVIQKQGSGSFVASNAPQIEQSLSRLTSFSEDMSRRGMVSTSIWLERGVYMPSPDEVLALALSPDASVSRIARLRTADGKPMAIERASLSSEILPNPLMVETSLYEVLEQVGFRPVRALQKISAINLEEDNAALLDVAPGKAGLRIERTSYLADGRTVEFTQSIYRGDAYNFVAELRLAKE</sequence>
<dbReference type="InterPro" id="IPR036390">
    <property type="entry name" value="WH_DNA-bd_sf"/>
</dbReference>
<dbReference type="RefSeq" id="WP_134014476.1">
    <property type="nucleotide sequence ID" value="NZ_SOBH01000002.1"/>
</dbReference>
<gene>
    <name evidence="5" type="ORF">BDE40_2110</name>
</gene>
<keyword evidence="1" id="KW-0805">Transcription regulation</keyword>
<dbReference type="Proteomes" id="UP000294563">
    <property type="component" value="Unassembled WGS sequence"/>
</dbReference>
<dbReference type="GO" id="GO:0003677">
    <property type="term" value="F:DNA binding"/>
    <property type="evidence" value="ECO:0007669"/>
    <property type="project" value="UniProtKB-KW"/>
</dbReference>
<dbReference type="PROSITE" id="PS50949">
    <property type="entry name" value="HTH_GNTR"/>
    <property type="match status" value="1"/>
</dbReference>
<keyword evidence="2" id="KW-0238">DNA-binding</keyword>
<evidence type="ECO:0000313" key="6">
    <source>
        <dbReference type="Proteomes" id="UP000294563"/>
    </source>
</evidence>
<dbReference type="SUPFAM" id="SSF64288">
    <property type="entry name" value="Chorismate lyase-like"/>
    <property type="match status" value="1"/>
</dbReference>
<feature type="domain" description="HTH gntR-type" evidence="4">
    <location>
        <begin position="18"/>
        <end position="86"/>
    </location>
</feature>
<dbReference type="Pfam" id="PF00392">
    <property type="entry name" value="GntR"/>
    <property type="match status" value="1"/>
</dbReference>
<keyword evidence="3" id="KW-0804">Transcription</keyword>
<dbReference type="SUPFAM" id="SSF46785">
    <property type="entry name" value="Winged helix' DNA-binding domain"/>
    <property type="match status" value="1"/>
</dbReference>
<dbReference type="SMART" id="SM00345">
    <property type="entry name" value="HTH_GNTR"/>
    <property type="match status" value="1"/>
</dbReference>
<dbReference type="InterPro" id="IPR000524">
    <property type="entry name" value="Tscrpt_reg_HTH_GntR"/>
</dbReference>
<dbReference type="PANTHER" id="PTHR44846:SF1">
    <property type="entry name" value="MANNOSYL-D-GLYCERATE TRANSPORT_METABOLISM SYSTEM REPRESSOR MNGR-RELATED"/>
    <property type="match status" value="1"/>
</dbReference>
<dbReference type="AlphaFoldDB" id="A0A4R7LLR6"/>
<dbReference type="OrthoDB" id="7173258at2"/>
<organism evidence="5 6">
    <name type="scientific">Litoreibacter halocynthiae</name>
    <dbReference type="NCBI Taxonomy" id="1242689"/>
    <lineage>
        <taxon>Bacteria</taxon>
        <taxon>Pseudomonadati</taxon>
        <taxon>Pseudomonadota</taxon>
        <taxon>Alphaproteobacteria</taxon>
        <taxon>Rhodobacterales</taxon>
        <taxon>Roseobacteraceae</taxon>
        <taxon>Litoreibacter</taxon>
    </lineage>
</organism>
<dbReference type="Gene3D" id="3.40.1410.10">
    <property type="entry name" value="Chorismate lyase-like"/>
    <property type="match status" value="1"/>
</dbReference>
<dbReference type="Pfam" id="PF07702">
    <property type="entry name" value="UTRA"/>
    <property type="match status" value="1"/>
</dbReference>